<dbReference type="Gramene" id="Os05t0137000-01">
    <property type="protein sequence ID" value="Os05t0137000-01"/>
    <property type="gene ID" value="Os05g0137000"/>
</dbReference>
<proteinExistence type="predicted"/>
<sequence length="201" mass="22900">MKNTIDHGELVAASEIASQVVARRGALTDERRGGRGDGEVDELERHLGDARHDVAARGAAEGVDEAAEQHGHERQRGAVRHRAQRPEQHQRRVRAVREREQPVERHAPPATILPRRSSHRLAAAAAAGRRRRRIHSERPARLRHALQTQDSQHQTTIHHPLQRTQKSTSKPRFLIDLHHQCLSKKAPINQRTTRWINQEMS</sequence>
<protein>
    <submittedName>
        <fullName evidence="3">Os05g0137000 protein</fullName>
    </submittedName>
</protein>
<reference evidence="2" key="2">
    <citation type="submission" date="2005-01" db="EMBL/GenBank/DDBJ databases">
        <title>Oryza sativa BAC OJ1127_B08 genomic sequence.</title>
        <authorList>
            <person name="Chow T.-Y."/>
            <person name="Hsing Y.-I.C."/>
            <person name="Chen C.-S."/>
            <person name="Chen H.-H."/>
            <person name="Liu S.-M."/>
            <person name="Chao Y.-T."/>
            <person name="Chang S.-J."/>
            <person name="Chen H.-C."/>
            <person name="Chen S.-K."/>
            <person name="Chen T.-R."/>
            <person name="Chen Y.-L."/>
            <person name="Cheng C.-H."/>
            <person name="Chung C.-I."/>
            <person name="Han S.-Y."/>
            <person name="Hsiao S.-H."/>
            <person name="Hsiung J.-N."/>
            <person name="Hsu C.-H."/>
            <person name="Hsu C.-T."/>
            <person name="Huang J.-J."/>
            <person name="Kau P.-I."/>
            <person name="Lee H.-F."/>
            <person name="Lee M.-C."/>
            <person name="Leu H.-L."/>
            <person name="Li Y.-F."/>
            <person name="Lin S.-J."/>
            <person name="Lin Y.-C."/>
            <person name="Lu P.-C."/>
            <person name="Wei F.-J."/>
            <person name="Wu C.-C."/>
            <person name="Wu S.-W."/>
            <person name="Yang K.-C."/>
            <person name="Yu C.-Y."/>
            <person name="Yu S.-W."/>
            <person name="Wu H.-P."/>
            <person name="Shaw J.-F."/>
        </authorList>
    </citation>
    <scope>NUCLEOTIDE SEQUENCE</scope>
</reference>
<evidence type="ECO:0000313" key="3">
    <source>
        <dbReference type="EMBL" id="BAF16496.1"/>
    </source>
</evidence>
<reference evidence="3" key="7">
    <citation type="submission" date="2012-08" db="EMBL/GenBank/DDBJ databases">
        <title>Oryza sativa nipponbare(GA3) genomic DNA, chromosome 5.</title>
        <authorList>
            <consortium name="IRGSP(International Rice Genome Sequencing Project)"/>
        </authorList>
    </citation>
    <scope>NUCLEOTIDE SEQUENCE</scope>
</reference>
<feature type="compositionally biased region" description="Basic and acidic residues" evidence="1">
    <location>
        <begin position="26"/>
        <end position="55"/>
    </location>
</feature>
<evidence type="ECO:0000313" key="2">
    <source>
        <dbReference type="EMBL" id="AAW56858.1"/>
    </source>
</evidence>
<reference evidence="3 4" key="1">
    <citation type="journal article" date="2005" name="Nature">
        <title>The map-based sequence of the rice genome.</title>
        <authorList>
            <consortium name="International rice genome sequencing project (IRGSP)"/>
            <person name="Matsumoto T."/>
            <person name="Wu J."/>
            <person name="Kanamori H."/>
            <person name="Katayose Y."/>
            <person name="Fujisawa M."/>
            <person name="Namiki N."/>
            <person name="Mizuno H."/>
            <person name="Yamamoto K."/>
            <person name="Antonio B.A."/>
            <person name="Baba T."/>
            <person name="Sakata K."/>
            <person name="Nagamura Y."/>
            <person name="Aoki H."/>
            <person name="Arikawa K."/>
            <person name="Arita K."/>
            <person name="Bito T."/>
            <person name="Chiden Y."/>
            <person name="Fujitsuka N."/>
            <person name="Fukunaka R."/>
            <person name="Hamada M."/>
            <person name="Harada C."/>
            <person name="Hayashi A."/>
            <person name="Hijishita S."/>
            <person name="Honda M."/>
            <person name="Hosokawa S."/>
            <person name="Ichikawa Y."/>
            <person name="Idonuma A."/>
            <person name="Iijima M."/>
            <person name="Ikeda M."/>
            <person name="Ikeno M."/>
            <person name="Ito K."/>
            <person name="Ito S."/>
            <person name="Ito T."/>
            <person name="Ito Y."/>
            <person name="Ito Y."/>
            <person name="Iwabuchi A."/>
            <person name="Kamiya K."/>
            <person name="Karasawa W."/>
            <person name="Kurita K."/>
            <person name="Katagiri S."/>
            <person name="Kikuta A."/>
            <person name="Kobayashi H."/>
            <person name="Kobayashi N."/>
            <person name="Machita K."/>
            <person name="Maehara T."/>
            <person name="Masukawa M."/>
            <person name="Mizubayashi T."/>
            <person name="Mukai Y."/>
            <person name="Nagasaki H."/>
            <person name="Nagata Y."/>
            <person name="Naito S."/>
            <person name="Nakashima M."/>
            <person name="Nakama Y."/>
            <person name="Nakamichi Y."/>
            <person name="Nakamura M."/>
            <person name="Meguro A."/>
            <person name="Negishi M."/>
            <person name="Ohta I."/>
            <person name="Ohta T."/>
            <person name="Okamoto M."/>
            <person name="Ono N."/>
            <person name="Saji S."/>
            <person name="Sakaguchi M."/>
            <person name="Sakai K."/>
            <person name="Shibata M."/>
            <person name="Shimokawa T."/>
            <person name="Song J."/>
            <person name="Takazaki Y."/>
            <person name="Terasawa K."/>
            <person name="Tsugane M."/>
            <person name="Tsuji K."/>
            <person name="Ueda S."/>
            <person name="Waki K."/>
            <person name="Yamagata H."/>
            <person name="Yamamoto M."/>
            <person name="Yamamoto S."/>
            <person name="Yamane H."/>
            <person name="Yoshiki S."/>
            <person name="Yoshihara R."/>
            <person name="Yukawa K."/>
            <person name="Zhong H."/>
            <person name="Yano M."/>
            <person name="Yuan Q."/>
            <person name="Ouyang S."/>
            <person name="Liu J."/>
            <person name="Jones K.M."/>
            <person name="Gansberger K."/>
            <person name="Moffat K."/>
            <person name="Hill J."/>
            <person name="Bera J."/>
            <person name="Fadrosh D."/>
            <person name="Jin S."/>
            <person name="Johri S."/>
            <person name="Kim M."/>
            <person name="Overton L."/>
            <person name="Reardon M."/>
            <person name="Tsitrin T."/>
            <person name="Vuong H."/>
            <person name="Weaver B."/>
            <person name="Ciecko A."/>
            <person name="Tallon L."/>
            <person name="Jackson J."/>
            <person name="Pai G."/>
            <person name="Aken S.V."/>
            <person name="Utterback T."/>
            <person name="Reidmuller S."/>
            <person name="Feldblyum T."/>
            <person name="Hsiao J."/>
            <person name="Zismann V."/>
            <person name="Iobst S."/>
            <person name="de Vazeille A.R."/>
            <person name="Buell C.R."/>
            <person name="Ying K."/>
            <person name="Li Y."/>
            <person name="Lu T."/>
            <person name="Huang Y."/>
            <person name="Zhao Q."/>
            <person name="Feng Q."/>
            <person name="Zhang L."/>
            <person name="Zhu J."/>
            <person name="Weng Q."/>
            <person name="Mu J."/>
            <person name="Lu Y."/>
            <person name="Fan D."/>
            <person name="Liu Y."/>
            <person name="Guan J."/>
            <person name="Zhang Y."/>
            <person name="Yu S."/>
            <person name="Liu X."/>
            <person name="Zhang Y."/>
            <person name="Hong G."/>
            <person name="Han B."/>
            <person name="Choisne N."/>
            <person name="Demange N."/>
            <person name="Orjeda G."/>
            <person name="Samain S."/>
            <person name="Cattolico L."/>
            <person name="Pelletier E."/>
            <person name="Couloux A."/>
            <person name="Segurens B."/>
            <person name="Wincker P."/>
            <person name="D'Hont A."/>
            <person name="Scarpelli C."/>
            <person name="Weissenbach J."/>
            <person name="Salanoubat M."/>
            <person name="Quetier F."/>
            <person name="Yu Y."/>
            <person name="Kim H.R."/>
            <person name="Rambo T."/>
            <person name="Currie J."/>
            <person name="Collura K."/>
            <person name="Luo M."/>
            <person name="Yang T."/>
            <person name="Ammiraju J.S.S."/>
            <person name="Engler F."/>
            <person name="Soderlund C."/>
            <person name="Wing R.A."/>
            <person name="Palmer L.E."/>
            <person name="de la Bastide M."/>
            <person name="Spiegel L."/>
            <person name="Nascimento L."/>
            <person name="Zutavern T."/>
            <person name="O'Shaughnessy A."/>
            <person name="Dike S."/>
            <person name="Dedhia N."/>
            <person name="Preston R."/>
            <person name="Balija V."/>
            <person name="McCombie W.R."/>
            <person name="Chow T."/>
            <person name="Chen H."/>
            <person name="Chung M."/>
            <person name="Chen C."/>
            <person name="Shaw J."/>
            <person name="Wu H."/>
            <person name="Hsiao K."/>
            <person name="Chao Y."/>
            <person name="Chu M."/>
            <person name="Cheng C."/>
            <person name="Hour A."/>
            <person name="Lee P."/>
            <person name="Lin S."/>
            <person name="Lin Y."/>
            <person name="Liou J."/>
            <person name="Liu S."/>
            <person name="Hsing Y."/>
            <person name="Raghuvanshi S."/>
            <person name="Mohanty A."/>
            <person name="Bharti A.K."/>
            <person name="Gaur A."/>
            <person name="Gupta V."/>
            <person name="Kumar D."/>
            <person name="Ravi V."/>
            <person name="Vij S."/>
            <person name="Kapur A."/>
            <person name="Khurana P."/>
            <person name="Khurana P."/>
            <person name="Khurana J.P."/>
            <person name="Tyagi A.K."/>
            <person name="Gaikwad K."/>
            <person name="Singh A."/>
            <person name="Dalal V."/>
            <person name="Srivastava S."/>
            <person name="Dixit A."/>
            <person name="Pal A.K."/>
            <person name="Ghazi I.A."/>
            <person name="Yadav M."/>
            <person name="Pandit A."/>
            <person name="Bhargava A."/>
            <person name="Sureshbabu K."/>
            <person name="Batra K."/>
            <person name="Sharma T.R."/>
            <person name="Mohapatra T."/>
            <person name="Singh N.K."/>
            <person name="Messing J."/>
            <person name="Nelson A.B."/>
            <person name="Fuks G."/>
            <person name="Kavchok S."/>
            <person name="Keizer G."/>
            <person name="Linton E."/>
            <person name="Llaca V."/>
            <person name="Song R."/>
            <person name="Tanyolac B."/>
            <person name="Young S."/>
            <person name="Ho-Il K."/>
            <person name="Hahn J.H."/>
            <person name="Sangsakoo G."/>
            <person name="Vanavichit A."/>
            <person name="de Mattos Luiz.A.T."/>
            <person name="Zimmer P.D."/>
            <person name="Malone G."/>
            <person name="Dellagostin O."/>
            <person name="de Oliveira A.C."/>
            <person name="Bevan M."/>
            <person name="Bancroft I."/>
            <person name="Minx P."/>
            <person name="Cordum H."/>
            <person name="Wilson R."/>
            <person name="Cheng Z."/>
            <person name="Jin W."/>
            <person name="Jiang J."/>
            <person name="Leong S.A."/>
            <person name="Iwama H."/>
            <person name="Gojobori T."/>
            <person name="Itoh T."/>
            <person name="Niimura Y."/>
            <person name="Fujii Y."/>
            <person name="Habara T."/>
            <person name="Sakai H."/>
            <person name="Sato Y."/>
            <person name="Wilson G."/>
            <person name="Kumar K."/>
            <person name="McCouch S."/>
            <person name="Juretic N."/>
            <person name="Hoen D."/>
            <person name="Wright S."/>
            <person name="Bruskiewich R."/>
            <person name="Bureau T."/>
            <person name="Miyao A."/>
            <person name="Hirochika H."/>
            <person name="Nishikawa T."/>
            <person name="Kadowaki K."/>
            <person name="Sugiura M."/>
            <person name="Burr B."/>
            <person name="Sasaki T."/>
        </authorList>
    </citation>
    <scope>NUCLEOTIDE SEQUENCE [LARGE SCALE GENOMIC DNA]</scope>
    <source>
        <strain evidence="4">cv. Nipponbare</strain>
    </source>
</reference>
<gene>
    <name evidence="3" type="ordered locus">Os05g0137000</name>
    <name evidence="2" type="ORF">OJ1127_B08.10</name>
</gene>
<reference evidence="3" key="8">
    <citation type="submission" date="2012-08" db="EMBL/GenBank/DDBJ databases">
        <title>The Second Rice Annotation Project Meeting (RAP2).</title>
        <authorList>
            <consortium name="The Rice Annotation Project (RAP)"/>
        </authorList>
    </citation>
    <scope>NUCLEOTIDE SEQUENCE</scope>
</reference>
<dbReference type="AlphaFoldDB" id="A0A0P0WHM1"/>
<reference evidence="3" key="4">
    <citation type="journal article" date="2007" name="Genome Res.">
        <title>Curated Genome Annotation of Oryza sativa ssp. japonica and Comparative Genome Analysis with Arabidopsis thaliana.</title>
        <authorList>
            <consortium name="The Rice Annotation Project (RAP)"/>
            <person name="Itoh T."/>
            <person name="Tanaka T."/>
            <person name="Barrero R.A."/>
            <person name="Yamasaki C."/>
            <person name="Fujii Y."/>
            <person name="Hilton P.B."/>
            <person name="Antonio B.A."/>
            <person name="Aono H."/>
            <person name="Apweiler R."/>
            <person name="Bruskiewich R."/>
            <person name="Bureau T."/>
            <person name="Burr F."/>
            <person name="Costa de Oliveira A."/>
            <person name="Fuks G."/>
            <person name="Habara T."/>
            <person name="Haberer G."/>
            <person name="Han B."/>
            <person name="Harada E."/>
            <person name="Hiraki A.T."/>
            <person name="Hirochika H."/>
            <person name="Hoen D."/>
            <person name="Hokari H."/>
            <person name="Hosokawa S."/>
            <person name="Hsing Y."/>
            <person name="Ikawa H."/>
            <person name="Ikeo K."/>
            <person name="Imanishi T."/>
            <person name="Ito Y."/>
            <person name="Jaiswal P."/>
            <person name="Kanno M."/>
            <person name="Kawahara Y."/>
            <person name="Kawamura T."/>
            <person name="Kawashima H."/>
            <person name="Khurana J.P."/>
            <person name="Kikuchi S."/>
            <person name="Komatsu S."/>
            <person name="Koyanagi K.O."/>
            <person name="Kubooka H."/>
            <person name="Lieberherr D."/>
            <person name="Lin Y.C."/>
            <person name="Lonsdale D."/>
            <person name="Matsumoto T."/>
            <person name="Matsuya A."/>
            <person name="McCombie W.R."/>
            <person name="Messing J."/>
            <person name="Miyao A."/>
            <person name="Mulder N."/>
            <person name="Nagamura Y."/>
            <person name="Nam J."/>
            <person name="Namiki N."/>
            <person name="Numa H."/>
            <person name="Nurimoto S."/>
            <person name="O'donovan C."/>
            <person name="Ohyanagi H."/>
            <person name="Okido T."/>
            <person name="Oota S."/>
            <person name="Osato N."/>
            <person name="Palmer L.E."/>
            <person name="Quetier F."/>
            <person name="Raghuvanshi S."/>
            <person name="Saichi N."/>
            <person name="Sakai H."/>
            <person name="Sakai Y."/>
            <person name="Sakata K."/>
            <person name="Sakurai T."/>
            <person name="Sato F."/>
            <person name="Sato Y."/>
            <person name="Schoof H."/>
            <person name="Seki M."/>
            <person name="Shibata M."/>
            <person name="Shimizu Y."/>
            <person name="Shinozaki K."/>
            <person name="Shinso Y."/>
            <person name="Singh N.K."/>
            <person name="Smith-White B."/>
            <person name="Takeda J."/>
            <person name="Tanino M."/>
            <person name="Tatusova T."/>
            <person name="Thongjuea S."/>
            <person name="Todokoro F."/>
            <person name="Tsugane M."/>
            <person name="Tyagi A.K."/>
            <person name="Vanavichit A."/>
            <person name="Wang A."/>
            <person name="Wing R.A."/>
            <person name="Yamaguchi K."/>
            <person name="Yamamoto M."/>
            <person name="Yamamoto N."/>
            <person name="Yu Y."/>
            <person name="Zhang H."/>
            <person name="Zhao Q."/>
            <person name="Higo K."/>
            <person name="Burr B."/>
            <person name="Gojobori T."/>
            <person name="Sasaki T."/>
        </authorList>
    </citation>
    <scope>NUCLEOTIDE SEQUENCE</scope>
</reference>
<reference evidence="3" key="5">
    <citation type="journal article" date="2008" name="Nucleic Acids Res.">
        <title>The Rice Annotation Project Database (RAP-DB): 2008 update.</title>
        <authorList>
            <consortium name="The Rice Annotation Project (RAP)"/>
            <person name="Tanaka T."/>
            <person name="Antonio B.A."/>
            <person name="Kikuchi S."/>
            <person name="Matsumoto T."/>
            <person name="Nagamura Y."/>
            <person name="Numa H."/>
            <person name="Sakai H."/>
            <person name="Wu J."/>
            <person name="Itoh T."/>
            <person name="Sasaki T."/>
            <person name="Aono R."/>
            <person name="Fujii Y."/>
            <person name="Habara T."/>
            <person name="Harada E."/>
            <person name="Kanno M."/>
            <person name="Kawahara Y."/>
            <person name="Kawashima H."/>
            <person name="Kubooka H."/>
            <person name="Matsuya A."/>
            <person name="Nakaoka H."/>
            <person name="Saichi N."/>
            <person name="Sanbonmatsu R."/>
            <person name="Sato Y."/>
            <person name="Shinso Y."/>
            <person name="Suzuki M."/>
            <person name="Takeda J."/>
            <person name="Tanino M."/>
            <person name="Todokoro F."/>
            <person name="Yamaguchi K."/>
            <person name="Yamamoto N."/>
            <person name="Yamasaki C."/>
            <person name="Imanishi T."/>
            <person name="Okido T."/>
            <person name="Tada M."/>
            <person name="Ikeo K."/>
            <person name="Tateno Y."/>
            <person name="Gojobori T."/>
            <person name="Lin Y.C."/>
            <person name="Wei F.J."/>
            <person name="Hsing Y.I."/>
            <person name="Zhao Q."/>
            <person name="Han B."/>
            <person name="Kramer M.R."/>
            <person name="McCombie R.W."/>
            <person name="Lonsdale D."/>
            <person name="O'Donovan C.C."/>
            <person name="Whitfield E.J."/>
            <person name="Apweiler R."/>
            <person name="Koyanagi K.O."/>
            <person name="Khurana J.P."/>
            <person name="Raghuvanshi S."/>
            <person name="Singh N.K."/>
            <person name="Tyagi A.K."/>
            <person name="Haberer G."/>
            <person name="Fujisawa M."/>
            <person name="Hosokawa S."/>
            <person name="Ito Y."/>
            <person name="Ikawa H."/>
            <person name="Shibata M."/>
            <person name="Yamamoto M."/>
            <person name="Bruskiewich R.M."/>
            <person name="Hoen D.R."/>
            <person name="Bureau TE."/>
            <person name="Namiki N."/>
            <person name="Ohyanagi H."/>
            <person name="Sakai Y."/>
            <person name="Nobushima S."/>
            <person name="Sakata K."/>
            <person name="Barrero R.A."/>
            <person name="Sato Y."/>
            <person name="Souvorov A."/>
            <person name="Smith-White B."/>
            <person name="Tatusova T."/>
            <person name="An S."/>
            <person name="An G."/>
            <person name="OOta S."/>
            <person name="Fuks G."/>
            <person name="Messing J."/>
            <person name="Christie K.R."/>
            <person name="Lieberherr D."/>
            <person name="Kim H."/>
            <person name="Zuccolo A."/>
            <person name="Wing R.A."/>
            <person name="Nobuta K."/>
            <person name="Green P.J."/>
            <person name="Lu C."/>
            <person name="Meyers BC."/>
            <person name="Chaparro C."/>
            <person name="Piegu B."/>
            <person name="Panaud O."/>
            <person name="Echeverria M."/>
        </authorList>
    </citation>
    <scope>NUCLEOTIDE SEQUENCE</scope>
</reference>
<dbReference type="EMBL" id="AC093490">
    <property type="protein sequence ID" value="AAW56858.1"/>
    <property type="molecule type" value="Genomic_DNA"/>
</dbReference>
<evidence type="ECO:0000256" key="1">
    <source>
        <dbReference type="SAM" id="MobiDB-lite"/>
    </source>
</evidence>
<dbReference type="KEGG" id="dosa:Os05g0137000"/>
<dbReference type="Proteomes" id="UP000000763">
    <property type="component" value="Chromosome 5"/>
</dbReference>
<reference evidence="3" key="3">
    <citation type="journal article" date="2006" name="Nucleic Acids Res.">
        <title>The Rice Annotation Project Database (RAP-DB): hub for Oryza sativa ssp. japonica genome information.</title>
        <authorList>
            <person name="Ohyanagi H."/>
            <person name="Tanaka T."/>
            <person name="Sakai H."/>
            <person name="Shigemoto Y."/>
            <person name="Yamaguchi K."/>
            <person name="Habara T."/>
            <person name="Fujii Y."/>
            <person name="Antonio B.A."/>
            <person name="Nagamura Y."/>
            <person name="Imanishi T."/>
            <person name="Ikeo K."/>
            <person name="Itoh T."/>
            <person name="Gojobori T."/>
            <person name="Sasaki T."/>
        </authorList>
    </citation>
    <scope>NUCLEOTIDE SEQUENCE</scope>
</reference>
<evidence type="ECO:0000313" key="4">
    <source>
        <dbReference type="Proteomes" id="UP000000763"/>
    </source>
</evidence>
<accession>A0A0P0WHM1</accession>
<feature type="compositionally biased region" description="Polar residues" evidence="1">
    <location>
        <begin position="146"/>
        <end position="168"/>
    </location>
</feature>
<feature type="region of interest" description="Disordered" evidence="1">
    <location>
        <begin position="145"/>
        <end position="168"/>
    </location>
</feature>
<dbReference type="EMBL" id="AP008211">
    <property type="protein sequence ID" value="BAF16496.1"/>
    <property type="molecule type" value="Genomic_DNA"/>
</dbReference>
<organism evidence="2 4">
    <name type="scientific">Oryza sativa subsp. japonica</name>
    <name type="common">Rice</name>
    <dbReference type="NCBI Taxonomy" id="39947"/>
    <lineage>
        <taxon>Eukaryota</taxon>
        <taxon>Viridiplantae</taxon>
        <taxon>Streptophyta</taxon>
        <taxon>Embryophyta</taxon>
        <taxon>Tracheophyta</taxon>
        <taxon>Spermatophyta</taxon>
        <taxon>Magnoliopsida</taxon>
        <taxon>Liliopsida</taxon>
        <taxon>Poales</taxon>
        <taxon>Poaceae</taxon>
        <taxon>BOP clade</taxon>
        <taxon>Oryzoideae</taxon>
        <taxon>Oryzeae</taxon>
        <taxon>Oryzinae</taxon>
        <taxon>Oryza</taxon>
        <taxon>Oryza sativa</taxon>
    </lineage>
</organism>
<feature type="compositionally biased region" description="Basic and acidic residues" evidence="1">
    <location>
        <begin position="84"/>
        <end position="107"/>
    </location>
</feature>
<feature type="region of interest" description="Disordered" evidence="1">
    <location>
        <begin position="22"/>
        <end position="107"/>
    </location>
</feature>
<reference evidence="4" key="6">
    <citation type="journal article" date="2008" name="Nucleic Acids Res.">
        <title>The rice annotation project database (RAP-DB): 2008 update.</title>
        <authorList>
            <consortium name="The rice annotation project (RAP)"/>
        </authorList>
    </citation>
    <scope>GENOME REANNOTATION</scope>
    <source>
        <strain evidence="4">cv. Nipponbare</strain>
    </source>
</reference>
<feature type="compositionally biased region" description="Basic and acidic residues" evidence="1">
    <location>
        <begin position="67"/>
        <end position="76"/>
    </location>
</feature>
<name>A0A0P0WHM1_ORYSJ</name>